<evidence type="ECO:0000259" key="2">
    <source>
        <dbReference type="Pfam" id="PF07593"/>
    </source>
</evidence>
<keyword evidence="1" id="KW-0732">Signal</keyword>
<dbReference type="PROSITE" id="PS51257">
    <property type="entry name" value="PROKAR_LIPOPROTEIN"/>
    <property type="match status" value="1"/>
</dbReference>
<protein>
    <submittedName>
        <fullName evidence="3">VCBS repeat-containing protein</fullName>
    </submittedName>
</protein>
<dbReference type="Gene3D" id="2.130.10.130">
    <property type="entry name" value="Integrin alpha, N-terminal"/>
    <property type="match status" value="3"/>
</dbReference>
<dbReference type="EMBL" id="CP122539">
    <property type="protein sequence ID" value="WGH76091.1"/>
    <property type="molecule type" value="Genomic_DNA"/>
</dbReference>
<dbReference type="Pfam" id="PF07593">
    <property type="entry name" value="UnbV_ASPIC"/>
    <property type="match status" value="1"/>
</dbReference>
<dbReference type="RefSeq" id="WP_279651961.1">
    <property type="nucleotide sequence ID" value="NZ_CP122539.1"/>
</dbReference>
<dbReference type="PANTHER" id="PTHR16026:SF0">
    <property type="entry name" value="CARTILAGE ACIDIC PROTEIN 1"/>
    <property type="match status" value="1"/>
</dbReference>
<sequence length="1079" mass="121117">MNKFIVYIIFSIILLSCNTEPKKLFSVLSPQDSGIHFNNSLKDTVGQNILDYLYYYNGGGVAIGDINNDELPDIFFTSNQNQNRLYLNKGNLEFEDITEKAKIGGENDWSTGVTMADVNGDGLLDIYVCAVTGTNGFVGKNELFINNGDLTFTERAEEFGLDFDNYSSSATFFDYDLDGDLDLYLLNHAIHTEESFGKASVRTHRTYESGDKLLRNDNNKFVDVSESAGVFGGANGYGLGLAISDFNQDGYPDIYVSNDFHEDDYYYLNNGNGTFSESLKDYFGHVSKFSMGNDAADINNDGYTDLITLDMLPDDEKVLKSSAGDDNIQLQNLRTKQFGYYYQYARNMVQINQGADSFTEIGFLSNMAATDWSWSALIADYDQDGNQDVFIANGIPKRPNDLDYIKYISNSQIKKKIETTNLIDKEALNYMPDGKLKNGFYQGSIDLKFNNQTATWVTEKASYSTGSAYGDLDNDGDLDLVTNNIGEPATVYINNTNTKKNYLKIQFNYLKNNSFGIGTKVKLYNRGGIQFKELFQQRGFQSSSQPMLHFGLDSLKTIDSIKIIWPNKTYQTLKNIHTNQNLTVSYENAKPYEYSLLKNQKPQVFKKVEDNLGINYRHTDNNYIDSNRNKLIPYQISDRGPAIALGDINNDGKHDVFFGNGKHVPAEIYLQNNVGFEKYQDEHLQSNALVEESSAIISDFNNDKKNELFIAAGGGEFFGKSKALQNSVYTISETGLETTNILEGYEDTAIIKAVDFDVDGDLDVFVGNASISNDFGKIPESYLLQNDGAAFSKKSLGKVGMVRDAVWTDFNGDNQVDLIIVGEWMSPVFFENNNGNFIDKTNHYLSTHLNGLWRAIIPFDVDNDGDLDYMLGNWGTNTKFKASEKFPMLMYYADFDKNSKTETLLATEKEGKYYTLEGLDELSSQLVSLTKKKFTAYKDFAGKPINQVFDSSVLNEAKVFEVHTLASGILKNNNGKFTFQPYSNQLQVAPINSFVKITVSGKDRVLCAGNYFGVKPYHGRFDGFLGALISSENEIELGNTLGLDFFNKAVTKLTTVTFNNKQYLIAVIHNDDVQIYEIK</sequence>
<reference evidence="3 4" key="1">
    <citation type="submission" date="2023-04" db="EMBL/GenBank/DDBJ databases">
        <title>Tenacibaculum tangerinum sp. nov., isolated from sea tidal flat of South Korea.</title>
        <authorList>
            <person name="Lee S.H."/>
            <person name="Kim J.-J."/>
        </authorList>
    </citation>
    <scope>NUCLEOTIDE SEQUENCE [LARGE SCALE GENOMIC DNA]</scope>
    <source>
        <strain evidence="3 4">GRR-S3-23</strain>
    </source>
</reference>
<feature type="domain" description="ASPIC/UnbV" evidence="2">
    <location>
        <begin position="516"/>
        <end position="583"/>
    </location>
</feature>
<dbReference type="InterPro" id="IPR013517">
    <property type="entry name" value="FG-GAP"/>
</dbReference>
<keyword evidence="4" id="KW-1185">Reference proteome</keyword>
<evidence type="ECO:0000313" key="4">
    <source>
        <dbReference type="Proteomes" id="UP001232001"/>
    </source>
</evidence>
<dbReference type="SUPFAM" id="SSF69318">
    <property type="entry name" value="Integrin alpha N-terminal domain"/>
    <property type="match status" value="2"/>
</dbReference>
<evidence type="ECO:0000256" key="1">
    <source>
        <dbReference type="ARBA" id="ARBA00022729"/>
    </source>
</evidence>
<proteinExistence type="predicted"/>
<evidence type="ECO:0000313" key="3">
    <source>
        <dbReference type="EMBL" id="WGH76091.1"/>
    </source>
</evidence>
<name>A0ABY8L3T4_9FLAO</name>
<dbReference type="Pfam" id="PF13517">
    <property type="entry name" value="FG-GAP_3"/>
    <property type="match status" value="3"/>
</dbReference>
<dbReference type="InterPro" id="IPR028994">
    <property type="entry name" value="Integrin_alpha_N"/>
</dbReference>
<accession>A0ABY8L3T4</accession>
<dbReference type="Proteomes" id="UP001232001">
    <property type="component" value="Chromosome"/>
</dbReference>
<gene>
    <name evidence="3" type="ORF">P8625_02690</name>
</gene>
<organism evidence="3 4">
    <name type="scientific">Tenacibaculum tangerinum</name>
    <dbReference type="NCBI Taxonomy" id="3038772"/>
    <lineage>
        <taxon>Bacteria</taxon>
        <taxon>Pseudomonadati</taxon>
        <taxon>Bacteroidota</taxon>
        <taxon>Flavobacteriia</taxon>
        <taxon>Flavobacteriales</taxon>
        <taxon>Flavobacteriaceae</taxon>
        <taxon>Tenacibaculum</taxon>
    </lineage>
</organism>
<dbReference type="PANTHER" id="PTHR16026">
    <property type="entry name" value="CARTILAGE ACIDIC PROTEIN 1"/>
    <property type="match status" value="1"/>
</dbReference>
<dbReference type="InterPro" id="IPR027039">
    <property type="entry name" value="Crtac1"/>
</dbReference>
<dbReference type="InterPro" id="IPR011519">
    <property type="entry name" value="UnbV_ASPIC"/>
</dbReference>